<dbReference type="InterPro" id="IPR011009">
    <property type="entry name" value="Kinase-like_dom_sf"/>
</dbReference>
<dbReference type="PANTHER" id="PTHR11012:SF54">
    <property type="entry name" value="CHK KINASE-LIKE DOMAIN-CONTAINING PROTEIN"/>
    <property type="match status" value="1"/>
</dbReference>
<name>A0AAU9UJ28_EUPED</name>
<evidence type="ECO:0000259" key="1">
    <source>
        <dbReference type="SMART" id="SM00587"/>
    </source>
</evidence>
<evidence type="ECO:0000313" key="3">
    <source>
        <dbReference type="Proteomes" id="UP001153954"/>
    </source>
</evidence>
<dbReference type="SMART" id="SM00587">
    <property type="entry name" value="CHK"/>
    <property type="match status" value="1"/>
</dbReference>
<dbReference type="Pfam" id="PF02958">
    <property type="entry name" value="EcKL"/>
    <property type="match status" value="1"/>
</dbReference>
<comment type="caution">
    <text evidence="2">The sequence shown here is derived from an EMBL/GenBank/DDBJ whole genome shotgun (WGS) entry which is preliminary data.</text>
</comment>
<dbReference type="Gene3D" id="3.90.1200.10">
    <property type="match status" value="1"/>
</dbReference>
<evidence type="ECO:0000313" key="2">
    <source>
        <dbReference type="EMBL" id="CAH2098087.1"/>
    </source>
</evidence>
<feature type="domain" description="CHK kinase-like" evidence="1">
    <location>
        <begin position="130"/>
        <end position="323"/>
    </location>
</feature>
<organism evidence="2 3">
    <name type="scientific">Euphydryas editha</name>
    <name type="common">Edith's checkerspot</name>
    <dbReference type="NCBI Taxonomy" id="104508"/>
    <lineage>
        <taxon>Eukaryota</taxon>
        <taxon>Metazoa</taxon>
        <taxon>Ecdysozoa</taxon>
        <taxon>Arthropoda</taxon>
        <taxon>Hexapoda</taxon>
        <taxon>Insecta</taxon>
        <taxon>Pterygota</taxon>
        <taxon>Neoptera</taxon>
        <taxon>Endopterygota</taxon>
        <taxon>Lepidoptera</taxon>
        <taxon>Glossata</taxon>
        <taxon>Ditrysia</taxon>
        <taxon>Papilionoidea</taxon>
        <taxon>Nymphalidae</taxon>
        <taxon>Nymphalinae</taxon>
        <taxon>Euphydryas</taxon>
    </lineage>
</organism>
<gene>
    <name evidence="2" type="ORF">EEDITHA_LOCUS13240</name>
</gene>
<dbReference type="EMBL" id="CAKOGL010000019">
    <property type="protein sequence ID" value="CAH2098087.1"/>
    <property type="molecule type" value="Genomic_DNA"/>
</dbReference>
<protein>
    <recommendedName>
        <fullName evidence="1">CHK kinase-like domain-containing protein</fullName>
    </recommendedName>
</protein>
<dbReference type="InterPro" id="IPR015897">
    <property type="entry name" value="CHK_kinase-like"/>
</dbReference>
<dbReference type="InterPro" id="IPR004119">
    <property type="entry name" value="EcKL"/>
</dbReference>
<dbReference type="SUPFAM" id="SSF56112">
    <property type="entry name" value="Protein kinase-like (PK-like)"/>
    <property type="match status" value="1"/>
</dbReference>
<reference evidence="2" key="1">
    <citation type="submission" date="2022-03" db="EMBL/GenBank/DDBJ databases">
        <authorList>
            <person name="Tunstrom K."/>
        </authorList>
    </citation>
    <scope>NUCLEOTIDE SEQUENCE</scope>
</reference>
<dbReference type="Proteomes" id="UP001153954">
    <property type="component" value="Unassembled WGS sequence"/>
</dbReference>
<dbReference type="AlphaFoldDB" id="A0AAU9UJ28"/>
<sequence>MSLDVNVSEPDEFNCIELHECIKSVAEIYNINAFTYHVDLVCGKGENYIANVFRVSINETDKNNSVSVIVKTLINTVRQELFRELHKREVNAYKYVIKKFDLLQNILADDERTIVPNCIFSSTAKNNEVIILEDLLLRGFVIENKLKKCENLDYSEVHFILTELAKFHALSFVFQYKEESNFKSLSNEFKDLIFQDKFLNKTKLRNYFQESYLMSLNLIKNIEAKNKLEKVKDKLIEILRMYSEEKKYNVFCHGDCWINNILFKDEADRKQLCFLDFQAMRYASPVTDIMYFLYLCTDSTFRTKYFEDLKLAYYNTLESFLKKFDIEANNMYPKEEFHKDITEMLPYGLLIALIELRIVTTTPDEELNSYDSEVNLNSNEDNKTEPDGKNLYEMRVNDLVDDSVNSGVLDKLLNLAKTC</sequence>
<proteinExistence type="predicted"/>
<keyword evidence="3" id="KW-1185">Reference proteome</keyword>
<accession>A0AAU9UJ28</accession>
<dbReference type="PANTHER" id="PTHR11012">
    <property type="entry name" value="PROTEIN KINASE-LIKE DOMAIN-CONTAINING"/>
    <property type="match status" value="1"/>
</dbReference>